<evidence type="ECO:0000256" key="3">
    <source>
        <dbReference type="SAM" id="Phobius"/>
    </source>
</evidence>
<keyword evidence="3" id="KW-0812">Transmembrane</keyword>
<keyword evidence="6" id="KW-1185">Reference proteome</keyword>
<feature type="transmembrane region" description="Helical" evidence="3">
    <location>
        <begin position="495"/>
        <end position="518"/>
    </location>
</feature>
<dbReference type="Proteomes" id="UP001281731">
    <property type="component" value="Unassembled WGS sequence"/>
</dbReference>
<dbReference type="EMBL" id="JAWNGC010000004">
    <property type="protein sequence ID" value="MDY5154914.1"/>
    <property type="molecule type" value="Genomic_DNA"/>
</dbReference>
<comment type="caution">
    <text evidence="5">The sequence shown here is derived from an EMBL/GenBank/DDBJ whole genome shotgun (WGS) entry which is preliminary data.</text>
</comment>
<feature type="region of interest" description="Disordered" evidence="2">
    <location>
        <begin position="85"/>
        <end position="108"/>
    </location>
</feature>
<feature type="compositionally biased region" description="Low complexity" evidence="2">
    <location>
        <begin position="96"/>
        <end position="106"/>
    </location>
</feature>
<feature type="transmembrane region" description="Helical" evidence="3">
    <location>
        <begin position="816"/>
        <end position="837"/>
    </location>
</feature>
<sequence>MQKNAGAPIKVRRKRETILNRTGYLGSFALIILLAIGAITSIFSSRTYPSFAGARPISTNTHPKVVVLTSGIEWADLYYPNIGDRAPHGNPEATHSHPSGMRSSSSITSERYERLLSNADKLLHPYQPATDDAVNKLTTQLKSASLFAYTTNTKRSFSCPTDQWLTINTGGRVYDENFTNAIAEQKIAEQKAQQKAAEEQARVDTAKALGHPVEEPAPAQTPAEEVPHPLTTLRCQPVRLPAPGETLPDLERLRTLVSSSAKTLRFGLVGDALAGKKIAAVGNDTALATVTSDGKINATVVNIQPTDVDYNNVLPRIIHNHDLTFIDARTSHFFTSPSSAPRDALDNLNTTLAAIPADAQVLVYSTAPSVNYASLQMGFMYGPGISGGFAYSPSTRHAGLAQPGDITATILSWAGVQVDKLNLPGSVLQTVPENSSTFTDHIQQLTDISTRAIATAQKLGASLIQYTDVALVAIIVLAVIFAVNQGLRRGWAWIGAYLSLWCASIPAALLGISAFPWWNNVAPMRVSVAATVALSFLLAFAARFGPWKHHPSGPMLCVGMFTTAYFLLDIVHGSTILLDSPVGYASIYGARFFGMGNEAYALCTTWVLLMCAFLPPLVINGRWGTFLKKREKLWTNLIICSISVVFIAINGAPQWGADFGGPISFLPGLIVLLLLVNNIQINVKRLLLIGGAGALASAGLAVLDWLRGPENQTHLGKFVQSVVDGDMWPMIAEKIRYNISSWGNMSYTIPFIVTIIFIILVVVPRIGGPQILGNKIGTLLSGPTPRTHSVPPIFTCALIAVAVTLFFGYLLNDSGVIIPSLGFITLSFAYASMLLLCDSRRTTKRESCNAKP</sequence>
<feature type="transmembrane region" description="Helical" evidence="3">
    <location>
        <begin position="633"/>
        <end position="653"/>
    </location>
</feature>
<evidence type="ECO:0000256" key="2">
    <source>
        <dbReference type="SAM" id="MobiDB-lite"/>
    </source>
</evidence>
<evidence type="ECO:0000313" key="7">
    <source>
        <dbReference type="Proteomes" id="UP001281731"/>
    </source>
</evidence>
<feature type="transmembrane region" description="Helical" evidence="3">
    <location>
        <begin position="524"/>
        <end position="544"/>
    </location>
</feature>
<keyword evidence="3" id="KW-1133">Transmembrane helix</keyword>
<feature type="coiled-coil region" evidence="1">
    <location>
        <begin position="180"/>
        <end position="209"/>
    </location>
</feature>
<keyword evidence="3" id="KW-0472">Membrane</keyword>
<accession>A0AAW9HTD8</accession>
<protein>
    <submittedName>
        <fullName evidence="5">Uncharacterized protein</fullName>
    </submittedName>
</protein>
<feature type="transmembrane region" description="Helical" evidence="3">
    <location>
        <begin position="21"/>
        <end position="43"/>
    </location>
</feature>
<evidence type="ECO:0000256" key="1">
    <source>
        <dbReference type="SAM" id="Coils"/>
    </source>
</evidence>
<dbReference type="Proteomes" id="UP001275049">
    <property type="component" value="Unassembled WGS sequence"/>
</dbReference>
<evidence type="ECO:0000313" key="4">
    <source>
        <dbReference type="EMBL" id="MDY5132284.1"/>
    </source>
</evidence>
<dbReference type="RefSeq" id="WP_320754827.1">
    <property type="nucleotide sequence ID" value="NZ_JAWNGA010000001.1"/>
</dbReference>
<feature type="transmembrane region" description="Helical" evidence="3">
    <location>
        <begin position="747"/>
        <end position="768"/>
    </location>
</feature>
<feature type="transmembrane region" description="Helical" evidence="3">
    <location>
        <begin position="463"/>
        <end position="483"/>
    </location>
</feature>
<feature type="transmembrane region" description="Helical" evidence="3">
    <location>
        <begin position="659"/>
        <end position="679"/>
    </location>
</feature>
<proteinExistence type="predicted"/>
<feature type="transmembrane region" description="Helical" evidence="3">
    <location>
        <begin position="556"/>
        <end position="578"/>
    </location>
</feature>
<evidence type="ECO:0000313" key="5">
    <source>
        <dbReference type="EMBL" id="MDY5154914.1"/>
    </source>
</evidence>
<reference evidence="5 6" key="1">
    <citation type="submission" date="2023-10" db="EMBL/GenBank/DDBJ databases">
        <title>Whole Genome based description of the genera Actinobaculum and Actinotignum reveals a complex phylogenetic relationship within the species included in the genus Actinotignum.</title>
        <authorList>
            <person name="Jensen C.S."/>
            <person name="Dargis R."/>
            <person name="Kemp M."/>
            <person name="Christensen J.J."/>
        </authorList>
    </citation>
    <scope>NUCLEOTIDE SEQUENCE</scope>
    <source>
        <strain evidence="5">SLA_B511</strain>
        <strain evidence="4 6">SLA_B974</strain>
    </source>
</reference>
<name>A0AAW9HTD8_9ACTO</name>
<feature type="transmembrane region" description="Helical" evidence="3">
    <location>
        <begin position="789"/>
        <end position="810"/>
    </location>
</feature>
<keyword evidence="1" id="KW-0175">Coiled coil</keyword>
<feature type="transmembrane region" description="Helical" evidence="3">
    <location>
        <begin position="686"/>
        <end position="706"/>
    </location>
</feature>
<evidence type="ECO:0000313" key="6">
    <source>
        <dbReference type="Proteomes" id="UP001275049"/>
    </source>
</evidence>
<gene>
    <name evidence="5" type="ORF">R6G80_04145</name>
    <name evidence="4" type="ORF">R6G86_00815</name>
</gene>
<dbReference type="EMBL" id="JAWNGA010000001">
    <property type="protein sequence ID" value="MDY5132284.1"/>
    <property type="molecule type" value="Genomic_DNA"/>
</dbReference>
<dbReference type="AlphaFoldDB" id="A0AAW9HTD8"/>
<organism evidence="5 7">
    <name type="scientific">Actinotignum urinale</name>
    <dbReference type="NCBI Taxonomy" id="190146"/>
    <lineage>
        <taxon>Bacteria</taxon>
        <taxon>Bacillati</taxon>
        <taxon>Actinomycetota</taxon>
        <taxon>Actinomycetes</taxon>
        <taxon>Actinomycetales</taxon>
        <taxon>Actinomycetaceae</taxon>
        <taxon>Actinotignum</taxon>
    </lineage>
</organism>
<feature type="transmembrane region" description="Helical" evidence="3">
    <location>
        <begin position="598"/>
        <end position="621"/>
    </location>
</feature>